<feature type="domain" description="GP-PDE" evidence="1">
    <location>
        <begin position="10"/>
        <end position="244"/>
    </location>
</feature>
<keyword evidence="3" id="KW-1185">Reference proteome</keyword>
<dbReference type="Pfam" id="PF03009">
    <property type="entry name" value="GDPD"/>
    <property type="match status" value="1"/>
</dbReference>
<evidence type="ECO:0000313" key="2">
    <source>
        <dbReference type="EMBL" id="MDO1558469.1"/>
    </source>
</evidence>
<accession>A0ABT8SKF1</accession>
<dbReference type="PANTHER" id="PTHR46211:SF1">
    <property type="entry name" value="GLYCEROPHOSPHODIESTER PHOSPHODIESTERASE, CYTOPLASMIC"/>
    <property type="match status" value="1"/>
</dbReference>
<name>A0ABT8SKF1_9CAUL</name>
<dbReference type="Gene3D" id="3.20.20.190">
    <property type="entry name" value="Phosphatidylinositol (PI) phosphodiesterase"/>
    <property type="match status" value="1"/>
</dbReference>
<dbReference type="InterPro" id="IPR030395">
    <property type="entry name" value="GP_PDE_dom"/>
</dbReference>
<dbReference type="PROSITE" id="PS51704">
    <property type="entry name" value="GP_PDE"/>
    <property type="match status" value="1"/>
</dbReference>
<comment type="caution">
    <text evidence="2">The sequence shown here is derived from an EMBL/GenBank/DDBJ whole genome shotgun (WGS) entry which is preliminary data.</text>
</comment>
<reference evidence="2" key="1">
    <citation type="submission" date="2023-07" db="EMBL/GenBank/DDBJ databases">
        <title>Brevundimonas soil sp. nov., isolated from the soil of chemical plant.</title>
        <authorList>
            <person name="Wu N."/>
        </authorList>
    </citation>
    <scope>NUCLEOTIDE SEQUENCE</scope>
    <source>
        <strain evidence="2">XZ-24</strain>
    </source>
</reference>
<dbReference type="PANTHER" id="PTHR46211">
    <property type="entry name" value="GLYCEROPHOSPHORYL DIESTER PHOSPHODIESTERASE"/>
    <property type="match status" value="1"/>
</dbReference>
<evidence type="ECO:0000259" key="1">
    <source>
        <dbReference type="PROSITE" id="PS51704"/>
    </source>
</evidence>
<dbReference type="RefSeq" id="WP_302108881.1">
    <property type="nucleotide sequence ID" value="NZ_JAUKTR010000001.1"/>
</dbReference>
<dbReference type="Proteomes" id="UP001169063">
    <property type="component" value="Unassembled WGS sequence"/>
</dbReference>
<sequence length="244" mass="25617">MRPRLADLFRRPIAHRGLWSPSGPPENSLAAFRAAAGAGYAIELDVRLSADGVPVVFHDADLKRMTGQAGDPSALTARELAHLSLAGSDQTIPTLTEALDAVGTGVAVFVELKSTPVQEGALETRTARLAATHRGPVALISFNPTALAVAAEAAPGVPRGLTGSDHVTHAAHVVARGGFAPFSAADLEHAQPDFLLPGKTLLAREGRALRRFGLPLVTWTLRASTEVRDLAPLCDAWMFEGFAA</sequence>
<proteinExistence type="predicted"/>
<dbReference type="EMBL" id="JAUKTR010000001">
    <property type="protein sequence ID" value="MDO1558469.1"/>
    <property type="molecule type" value="Genomic_DNA"/>
</dbReference>
<organism evidence="2 3">
    <name type="scientific">Peiella sedimenti</name>
    <dbReference type="NCBI Taxonomy" id="3061083"/>
    <lineage>
        <taxon>Bacteria</taxon>
        <taxon>Pseudomonadati</taxon>
        <taxon>Pseudomonadota</taxon>
        <taxon>Alphaproteobacteria</taxon>
        <taxon>Caulobacterales</taxon>
        <taxon>Caulobacteraceae</taxon>
        <taxon>Peiella</taxon>
    </lineage>
</organism>
<dbReference type="InterPro" id="IPR017946">
    <property type="entry name" value="PLC-like_Pdiesterase_TIM-brl"/>
</dbReference>
<protein>
    <submittedName>
        <fullName evidence="2">Glycerophosphodiester phosphodiesterase family protein</fullName>
    </submittedName>
</protein>
<dbReference type="SUPFAM" id="SSF51695">
    <property type="entry name" value="PLC-like phosphodiesterases"/>
    <property type="match status" value="1"/>
</dbReference>
<evidence type="ECO:0000313" key="3">
    <source>
        <dbReference type="Proteomes" id="UP001169063"/>
    </source>
</evidence>
<gene>
    <name evidence="2" type="ORF">Q0812_03385</name>
</gene>